<dbReference type="Gene3D" id="3.40.50.20">
    <property type="match status" value="1"/>
</dbReference>
<keyword evidence="2" id="KW-0547">Nucleotide-binding</keyword>
<dbReference type="InterPro" id="IPR016185">
    <property type="entry name" value="PreATP-grasp_dom_sf"/>
</dbReference>
<dbReference type="PANTHER" id="PTHR11609:SF5">
    <property type="entry name" value="PHOSPHORIBOSYLAMINOIMIDAZOLE CARBOXYLASE"/>
    <property type="match status" value="1"/>
</dbReference>
<dbReference type="PANTHER" id="PTHR11609">
    <property type="entry name" value="PURINE BIOSYNTHESIS PROTEIN 6/7, PUR6/7"/>
    <property type="match status" value="1"/>
</dbReference>
<comment type="pathway">
    <text evidence="5">Purine metabolism.</text>
</comment>
<evidence type="ECO:0000259" key="6">
    <source>
        <dbReference type="PROSITE" id="PS50975"/>
    </source>
</evidence>
<dbReference type="AlphaFoldDB" id="A0A3B0U4L5"/>
<dbReference type="SUPFAM" id="SSF56059">
    <property type="entry name" value="Glutathione synthetase ATP-binding domain-like"/>
    <property type="match status" value="1"/>
</dbReference>
<dbReference type="SUPFAM" id="SSF52440">
    <property type="entry name" value="PreATP-grasp domain"/>
    <property type="match status" value="1"/>
</dbReference>
<dbReference type="InterPro" id="IPR003135">
    <property type="entry name" value="ATP-grasp_carboxylate-amine"/>
</dbReference>
<dbReference type="GO" id="GO:0034028">
    <property type="term" value="F:5-(carboxyamino)imidazole ribonucleotide synthase activity"/>
    <property type="evidence" value="ECO:0007669"/>
    <property type="project" value="UniProtKB-EC"/>
</dbReference>
<dbReference type="Pfam" id="PF22660">
    <property type="entry name" value="RS_preATP-grasp-like"/>
    <property type="match status" value="1"/>
</dbReference>
<dbReference type="EMBL" id="UOEQ01000033">
    <property type="protein sequence ID" value="VAW14356.1"/>
    <property type="molecule type" value="Genomic_DNA"/>
</dbReference>
<dbReference type="GO" id="GO:0005524">
    <property type="term" value="F:ATP binding"/>
    <property type="evidence" value="ECO:0007669"/>
    <property type="project" value="UniProtKB-KW"/>
</dbReference>
<feature type="domain" description="ATP-grasp" evidence="6">
    <location>
        <begin position="118"/>
        <end position="192"/>
    </location>
</feature>
<evidence type="ECO:0000256" key="3">
    <source>
        <dbReference type="ARBA" id="ARBA00022755"/>
    </source>
</evidence>
<evidence type="ECO:0000256" key="5">
    <source>
        <dbReference type="ARBA" id="ARBA00025704"/>
    </source>
</evidence>
<dbReference type="FunFam" id="3.30.1490.20:FF:000015">
    <property type="entry name" value="N5-carboxyaminoimidazole ribonucleotide synthase"/>
    <property type="match status" value="1"/>
</dbReference>
<sequence length="192" mass="20877">MTSTDLSSREPLLPGNTIGILGGGQLGRMLAVAASKLGLNTHIFCPDQESPAFDVAKFHTIAPYDDNDALKEFAASVDLVTYEFENVPAKTAHLIEEHVLLAPGVKALKTSQDRLLEKKFLQELNIAISPFEPVGSPEQFLEAIKIIGTPPVLKTTRFGYDGKGQRIIKTAKNAHSAYKEFAGKQLVLEAFV</sequence>
<dbReference type="PROSITE" id="PS50975">
    <property type="entry name" value="ATP_GRASP"/>
    <property type="match status" value="1"/>
</dbReference>
<gene>
    <name evidence="7" type="ORF">MNBD_ALPHA11-2366</name>
</gene>
<feature type="non-terminal residue" evidence="7">
    <location>
        <position position="192"/>
    </location>
</feature>
<keyword evidence="3" id="KW-0658">Purine biosynthesis</keyword>
<dbReference type="InterPro" id="IPR013815">
    <property type="entry name" value="ATP_grasp_subdomain_1"/>
</dbReference>
<dbReference type="InterPro" id="IPR054350">
    <property type="entry name" value="PurT/PurK_preATP-grasp"/>
</dbReference>
<dbReference type="InterPro" id="IPR011761">
    <property type="entry name" value="ATP-grasp"/>
</dbReference>
<evidence type="ECO:0000256" key="1">
    <source>
        <dbReference type="ARBA" id="ARBA00022598"/>
    </source>
</evidence>
<dbReference type="EC" id="6.3.4.18" evidence="7"/>
<reference evidence="7" key="1">
    <citation type="submission" date="2018-06" db="EMBL/GenBank/DDBJ databases">
        <authorList>
            <person name="Zhirakovskaya E."/>
        </authorList>
    </citation>
    <scope>NUCLEOTIDE SEQUENCE</scope>
</reference>
<dbReference type="GO" id="GO:0006164">
    <property type="term" value="P:purine nucleotide biosynthetic process"/>
    <property type="evidence" value="ECO:0007669"/>
    <property type="project" value="UniProtKB-KW"/>
</dbReference>
<evidence type="ECO:0000256" key="2">
    <source>
        <dbReference type="ARBA" id="ARBA00022741"/>
    </source>
</evidence>
<protein>
    <submittedName>
        <fullName evidence="7">N5-carboxyaminoimidazole ribonucleotide synthase</fullName>
        <ecNumber evidence="7">6.3.4.18</ecNumber>
    </submittedName>
</protein>
<dbReference type="FunFam" id="3.40.50.20:FF:000016">
    <property type="entry name" value="N5-carboxyaminoimidazole ribonucleotide synthase"/>
    <property type="match status" value="1"/>
</dbReference>
<organism evidence="7">
    <name type="scientific">hydrothermal vent metagenome</name>
    <dbReference type="NCBI Taxonomy" id="652676"/>
    <lineage>
        <taxon>unclassified sequences</taxon>
        <taxon>metagenomes</taxon>
        <taxon>ecological metagenomes</taxon>
    </lineage>
</organism>
<proteinExistence type="predicted"/>
<dbReference type="Gene3D" id="3.30.1490.20">
    <property type="entry name" value="ATP-grasp fold, A domain"/>
    <property type="match status" value="1"/>
</dbReference>
<name>A0A3B0U4L5_9ZZZZ</name>
<keyword evidence="1 7" id="KW-0436">Ligase</keyword>
<dbReference type="GO" id="GO:0005829">
    <property type="term" value="C:cytosol"/>
    <property type="evidence" value="ECO:0007669"/>
    <property type="project" value="TreeGrafter"/>
</dbReference>
<accession>A0A3B0U4L5</accession>
<dbReference type="Pfam" id="PF02222">
    <property type="entry name" value="ATP-grasp"/>
    <property type="match status" value="1"/>
</dbReference>
<evidence type="ECO:0000256" key="4">
    <source>
        <dbReference type="ARBA" id="ARBA00022840"/>
    </source>
</evidence>
<dbReference type="GO" id="GO:0046872">
    <property type="term" value="F:metal ion binding"/>
    <property type="evidence" value="ECO:0007669"/>
    <property type="project" value="InterPro"/>
</dbReference>
<evidence type="ECO:0000313" key="7">
    <source>
        <dbReference type="EMBL" id="VAW14356.1"/>
    </source>
</evidence>
<keyword evidence="4" id="KW-0067">ATP-binding</keyword>